<evidence type="ECO:0000256" key="16">
    <source>
        <dbReference type="ARBA" id="ARBA00023012"/>
    </source>
</evidence>
<dbReference type="InterPro" id="IPR036890">
    <property type="entry name" value="HATPase_C_sf"/>
</dbReference>
<dbReference type="InterPro" id="IPR050482">
    <property type="entry name" value="Sensor_HK_TwoCompSys"/>
</dbReference>
<keyword evidence="10" id="KW-0808">Transferase</keyword>
<dbReference type="Proteomes" id="UP000261931">
    <property type="component" value="Unassembled WGS sequence"/>
</dbReference>
<evidence type="ECO:0000313" key="23">
    <source>
        <dbReference type="Proteomes" id="UP000261931"/>
    </source>
</evidence>
<dbReference type="CDD" id="cd19410">
    <property type="entry name" value="HK9-like_sensor"/>
    <property type="match status" value="1"/>
</dbReference>
<keyword evidence="13 22" id="KW-0418">Kinase</keyword>
<dbReference type="InterPro" id="IPR004358">
    <property type="entry name" value="Sig_transdc_His_kin-like_C"/>
</dbReference>
<dbReference type="EC" id="2.7.13.3" evidence="5"/>
<evidence type="ECO:0000259" key="21">
    <source>
        <dbReference type="PROSITE" id="PS50109"/>
    </source>
</evidence>
<dbReference type="Gene3D" id="1.20.5.1930">
    <property type="match status" value="1"/>
</dbReference>
<keyword evidence="11" id="KW-0812">Transmembrane</keyword>
<protein>
    <recommendedName>
        <fullName evidence="6">Oxygen sensor histidine kinase NreB</fullName>
        <ecNumber evidence="5">2.7.13.3</ecNumber>
    </recommendedName>
    <alternativeName>
        <fullName evidence="20">Nitrogen regulation protein B</fullName>
    </alternativeName>
</protein>
<reference evidence="22 23" key="1">
    <citation type="submission" date="2018-08" db="EMBL/GenBank/DDBJ databases">
        <title>Hydrogenophaga sp. LA-38 isolated from sludge.</title>
        <authorList>
            <person name="Im W.-T."/>
        </authorList>
    </citation>
    <scope>NUCLEOTIDE SEQUENCE [LARGE SCALE GENOMIC DNA]</scope>
    <source>
        <strain evidence="22 23">LA-38</strain>
    </source>
</reference>
<comment type="caution">
    <text evidence="22">The sequence shown here is derived from an EMBL/GenBank/DDBJ whole genome shotgun (WGS) entry which is preliminary data.</text>
</comment>
<dbReference type="GO" id="GO:0051539">
    <property type="term" value="F:4 iron, 4 sulfur cluster binding"/>
    <property type="evidence" value="ECO:0007669"/>
    <property type="project" value="UniProtKB-KW"/>
</dbReference>
<keyword evidence="8" id="KW-0004">4Fe-4S</keyword>
<dbReference type="EMBL" id="QVLS01000008">
    <property type="protein sequence ID" value="RFP77898.1"/>
    <property type="molecule type" value="Genomic_DNA"/>
</dbReference>
<dbReference type="GO" id="GO:0005737">
    <property type="term" value="C:cytoplasm"/>
    <property type="evidence" value="ECO:0007669"/>
    <property type="project" value="UniProtKB-SubCell"/>
</dbReference>
<evidence type="ECO:0000256" key="18">
    <source>
        <dbReference type="ARBA" id="ARBA00023136"/>
    </source>
</evidence>
<comment type="function">
    <text evidence="19">Member of the two-component regulatory system NreB/NreC involved in the control of dissimilatory nitrate/nitrite reduction in response to oxygen. NreB functions as a direct oxygen sensor histidine kinase which is autophosphorylated, in the absence of oxygen, probably at the conserved histidine residue, and transfers its phosphate group probably to a conserved aspartate residue of NreC. NreB/NreC activates the expression of the nitrate (narGHJI) and nitrite (nir) reductase operons, as well as the putative nitrate transporter gene narT.</text>
</comment>
<comment type="subcellular location">
    <subcellularLocation>
        <location evidence="4">Cell membrane</location>
        <topology evidence="4">Multi-pass membrane protein</topology>
    </subcellularLocation>
    <subcellularLocation>
        <location evidence="3">Cytoplasm</location>
    </subcellularLocation>
</comment>
<evidence type="ECO:0000256" key="2">
    <source>
        <dbReference type="ARBA" id="ARBA00001966"/>
    </source>
</evidence>
<keyword evidence="7" id="KW-1003">Cell membrane</keyword>
<feature type="domain" description="Histidine kinase" evidence="21">
    <location>
        <begin position="265"/>
        <end position="458"/>
    </location>
</feature>
<evidence type="ECO:0000256" key="5">
    <source>
        <dbReference type="ARBA" id="ARBA00012438"/>
    </source>
</evidence>
<dbReference type="InterPro" id="IPR007891">
    <property type="entry name" value="CHASE3"/>
</dbReference>
<evidence type="ECO:0000256" key="7">
    <source>
        <dbReference type="ARBA" id="ARBA00022475"/>
    </source>
</evidence>
<evidence type="ECO:0000256" key="8">
    <source>
        <dbReference type="ARBA" id="ARBA00022485"/>
    </source>
</evidence>
<keyword evidence="18" id="KW-0472">Membrane</keyword>
<dbReference type="SUPFAM" id="SSF55874">
    <property type="entry name" value="ATPase domain of HSP90 chaperone/DNA topoisomerase II/histidine kinase"/>
    <property type="match status" value="1"/>
</dbReference>
<evidence type="ECO:0000256" key="9">
    <source>
        <dbReference type="ARBA" id="ARBA00022490"/>
    </source>
</evidence>
<evidence type="ECO:0000256" key="1">
    <source>
        <dbReference type="ARBA" id="ARBA00000085"/>
    </source>
</evidence>
<dbReference type="SMART" id="SM00387">
    <property type="entry name" value="HATPase_c"/>
    <property type="match status" value="1"/>
</dbReference>
<organism evidence="22 23">
    <name type="scientific">Hydrogenophaga borbori</name>
    <dbReference type="NCBI Taxonomy" id="2294117"/>
    <lineage>
        <taxon>Bacteria</taxon>
        <taxon>Pseudomonadati</taxon>
        <taxon>Pseudomonadota</taxon>
        <taxon>Betaproteobacteria</taxon>
        <taxon>Burkholderiales</taxon>
        <taxon>Comamonadaceae</taxon>
        <taxon>Hydrogenophaga</taxon>
    </lineage>
</organism>
<dbReference type="RefSeq" id="WP_116959721.1">
    <property type="nucleotide sequence ID" value="NZ_QVLS01000008.1"/>
</dbReference>
<evidence type="ECO:0000256" key="11">
    <source>
        <dbReference type="ARBA" id="ARBA00022692"/>
    </source>
</evidence>
<proteinExistence type="predicted"/>
<evidence type="ECO:0000256" key="10">
    <source>
        <dbReference type="ARBA" id="ARBA00022679"/>
    </source>
</evidence>
<dbReference type="InterPro" id="IPR003594">
    <property type="entry name" value="HATPase_dom"/>
</dbReference>
<evidence type="ECO:0000256" key="12">
    <source>
        <dbReference type="ARBA" id="ARBA00022723"/>
    </source>
</evidence>
<keyword evidence="12" id="KW-0479">Metal-binding</keyword>
<keyword evidence="16" id="KW-0902">Two-component regulatory system</keyword>
<dbReference type="Pfam" id="PF05227">
    <property type="entry name" value="CHASE3"/>
    <property type="match status" value="1"/>
</dbReference>
<accession>A0A372EHG5</accession>
<evidence type="ECO:0000256" key="4">
    <source>
        <dbReference type="ARBA" id="ARBA00004651"/>
    </source>
</evidence>
<dbReference type="AlphaFoldDB" id="A0A372EHG5"/>
<evidence type="ECO:0000256" key="17">
    <source>
        <dbReference type="ARBA" id="ARBA00023014"/>
    </source>
</evidence>
<dbReference type="GO" id="GO:0046983">
    <property type="term" value="F:protein dimerization activity"/>
    <property type="evidence" value="ECO:0007669"/>
    <property type="project" value="InterPro"/>
</dbReference>
<dbReference type="Gene3D" id="3.30.565.10">
    <property type="entry name" value="Histidine kinase-like ATPase, C-terminal domain"/>
    <property type="match status" value="1"/>
</dbReference>
<evidence type="ECO:0000256" key="14">
    <source>
        <dbReference type="ARBA" id="ARBA00022989"/>
    </source>
</evidence>
<comment type="catalytic activity">
    <reaction evidence="1">
        <text>ATP + protein L-histidine = ADP + protein N-phospho-L-histidine.</text>
        <dbReference type="EC" id="2.7.13.3"/>
    </reaction>
</comment>
<evidence type="ECO:0000256" key="13">
    <source>
        <dbReference type="ARBA" id="ARBA00022777"/>
    </source>
</evidence>
<comment type="cofactor">
    <cofactor evidence="2">
        <name>[4Fe-4S] cluster</name>
        <dbReference type="ChEBI" id="CHEBI:49883"/>
    </cofactor>
</comment>
<dbReference type="PANTHER" id="PTHR24421:SF37">
    <property type="entry name" value="SENSOR HISTIDINE KINASE NARS"/>
    <property type="match status" value="1"/>
</dbReference>
<dbReference type="InterPro" id="IPR005467">
    <property type="entry name" value="His_kinase_dom"/>
</dbReference>
<keyword evidence="17" id="KW-0411">Iron-sulfur</keyword>
<dbReference type="PANTHER" id="PTHR24421">
    <property type="entry name" value="NITRATE/NITRITE SENSOR PROTEIN NARX-RELATED"/>
    <property type="match status" value="1"/>
</dbReference>
<keyword evidence="14" id="KW-1133">Transmembrane helix</keyword>
<dbReference type="CDD" id="cd16917">
    <property type="entry name" value="HATPase_UhpB-NarQ-NarX-like"/>
    <property type="match status" value="1"/>
</dbReference>
<dbReference type="GO" id="GO:0005886">
    <property type="term" value="C:plasma membrane"/>
    <property type="evidence" value="ECO:0007669"/>
    <property type="project" value="UniProtKB-SubCell"/>
</dbReference>
<keyword evidence="9" id="KW-0963">Cytoplasm</keyword>
<gene>
    <name evidence="22" type="ORF">DY262_14210</name>
</gene>
<keyword evidence="15" id="KW-0408">Iron</keyword>
<sequence>MPTPRPRPWRRAHWRAARWHMPLSVALAVLLAVGVFAGAEWTYQRALDSLVNLGGRDTARNALQTVMRRLLDIESAQRGYLLTGRAAYLQPYQAARTDLGNAIGRLHEHYRSDPELARLVDTLEEKSLQKVSEAAETISLYDAGSHAAWQGLVLTDIGREKMDAVRRVADVLLATEERRIAGERAAIYRTLEMGRLGVHGLALLSLLAYIFFLRNNVALQASQVAHAAQLRAERDAFEQQVRQRTEELALLNLGLQEMREGERGGLARALHDDLGALLTTAKLDLTRLRHALSAPSADVSARLQHLSATLDQGIETKRRLMEGLMPSALQNLGLHAALEQRADELHQRTGVAVELDLQPLELDASTRQALFAVAQGALSNVERHAGAGRVVLRLSGEDGAVALSVADNGRGFAERGGSTSALGLRNLRHRIESLGGTFTVHSAPGDGTHVEVRLPGRARPTEPTALPEDPPA</sequence>
<evidence type="ECO:0000256" key="3">
    <source>
        <dbReference type="ARBA" id="ARBA00004496"/>
    </source>
</evidence>
<dbReference type="Pfam" id="PF07730">
    <property type="entry name" value="HisKA_3"/>
    <property type="match status" value="1"/>
</dbReference>
<evidence type="ECO:0000313" key="22">
    <source>
        <dbReference type="EMBL" id="RFP77898.1"/>
    </source>
</evidence>
<dbReference type="Pfam" id="PF02518">
    <property type="entry name" value="HATPase_c"/>
    <property type="match status" value="1"/>
</dbReference>
<dbReference type="PRINTS" id="PR00344">
    <property type="entry name" value="BCTRLSENSOR"/>
</dbReference>
<dbReference type="InterPro" id="IPR011712">
    <property type="entry name" value="Sig_transdc_His_kin_sub3_dim/P"/>
</dbReference>
<dbReference type="GO" id="GO:0046872">
    <property type="term" value="F:metal ion binding"/>
    <property type="evidence" value="ECO:0007669"/>
    <property type="project" value="UniProtKB-KW"/>
</dbReference>
<dbReference type="PROSITE" id="PS50109">
    <property type="entry name" value="HIS_KIN"/>
    <property type="match status" value="1"/>
</dbReference>
<evidence type="ECO:0000256" key="6">
    <source>
        <dbReference type="ARBA" id="ARBA00017322"/>
    </source>
</evidence>
<evidence type="ECO:0000256" key="15">
    <source>
        <dbReference type="ARBA" id="ARBA00023004"/>
    </source>
</evidence>
<dbReference type="GO" id="GO:0000155">
    <property type="term" value="F:phosphorelay sensor kinase activity"/>
    <property type="evidence" value="ECO:0007669"/>
    <property type="project" value="InterPro"/>
</dbReference>
<keyword evidence="23" id="KW-1185">Reference proteome</keyword>
<evidence type="ECO:0000256" key="20">
    <source>
        <dbReference type="ARBA" id="ARBA00030800"/>
    </source>
</evidence>
<name>A0A372EHG5_9BURK</name>
<evidence type="ECO:0000256" key="19">
    <source>
        <dbReference type="ARBA" id="ARBA00024827"/>
    </source>
</evidence>